<evidence type="ECO:0000256" key="1">
    <source>
        <dbReference type="ARBA" id="ARBA00023016"/>
    </source>
</evidence>
<keyword evidence="7" id="KW-1185">Reference proteome</keyword>
<evidence type="ECO:0000313" key="6">
    <source>
        <dbReference type="EMBL" id="KZS96454.1"/>
    </source>
</evidence>
<sequence length="152" mass="17004">MSLNRFYYDPFFSVDDFHRLFNDAFETRTQPNSGNAVSNTRRSSSLVPRMDIHENTEANTVTATFELPGLKKEDVNIDVSDSRLTVSGQSERSSEHKEEGYAVKERSFGKFSRTIGLPKGIKDIGAKMEDGVLTVIFPKNGPEQGPARITIN</sequence>
<dbReference type="Gene3D" id="2.60.40.790">
    <property type="match status" value="1"/>
</dbReference>
<feature type="compositionally biased region" description="Basic and acidic residues" evidence="4">
    <location>
        <begin position="92"/>
        <end position="101"/>
    </location>
</feature>
<dbReference type="CDD" id="cd06464">
    <property type="entry name" value="ACD_sHsps-like"/>
    <property type="match status" value="1"/>
</dbReference>
<organism evidence="6 7">
    <name type="scientific">Sistotremastrum niveocremeum HHB9708</name>
    <dbReference type="NCBI Taxonomy" id="1314777"/>
    <lineage>
        <taxon>Eukaryota</taxon>
        <taxon>Fungi</taxon>
        <taxon>Dikarya</taxon>
        <taxon>Basidiomycota</taxon>
        <taxon>Agaricomycotina</taxon>
        <taxon>Agaricomycetes</taxon>
        <taxon>Sistotremastrales</taxon>
        <taxon>Sistotremastraceae</taxon>
        <taxon>Sertulicium</taxon>
        <taxon>Sertulicium niveocremeum</taxon>
    </lineage>
</organism>
<dbReference type="Proteomes" id="UP000076722">
    <property type="component" value="Unassembled WGS sequence"/>
</dbReference>
<feature type="region of interest" description="Disordered" evidence="4">
    <location>
        <begin position="82"/>
        <end position="101"/>
    </location>
</feature>
<dbReference type="InterPro" id="IPR031107">
    <property type="entry name" value="Small_HSP"/>
</dbReference>
<dbReference type="STRING" id="1314777.A0A164Y073"/>
<proteinExistence type="inferred from homology"/>
<dbReference type="InterPro" id="IPR002068">
    <property type="entry name" value="A-crystallin/Hsp20_dom"/>
</dbReference>
<evidence type="ECO:0000313" key="7">
    <source>
        <dbReference type="Proteomes" id="UP000076722"/>
    </source>
</evidence>
<evidence type="ECO:0000256" key="3">
    <source>
        <dbReference type="RuleBase" id="RU003616"/>
    </source>
</evidence>
<dbReference type="AlphaFoldDB" id="A0A164Y073"/>
<gene>
    <name evidence="6" type="ORF">SISNIDRAFT_463935</name>
</gene>
<reference evidence="6 7" key="1">
    <citation type="journal article" date="2016" name="Mol. Biol. Evol.">
        <title>Comparative Genomics of Early-Diverging Mushroom-Forming Fungi Provides Insights into the Origins of Lignocellulose Decay Capabilities.</title>
        <authorList>
            <person name="Nagy L.G."/>
            <person name="Riley R."/>
            <person name="Tritt A."/>
            <person name="Adam C."/>
            <person name="Daum C."/>
            <person name="Floudas D."/>
            <person name="Sun H."/>
            <person name="Yadav J.S."/>
            <person name="Pangilinan J."/>
            <person name="Larsson K.H."/>
            <person name="Matsuura K."/>
            <person name="Barry K."/>
            <person name="Labutti K."/>
            <person name="Kuo R."/>
            <person name="Ohm R.A."/>
            <person name="Bhattacharya S.S."/>
            <person name="Shirouzu T."/>
            <person name="Yoshinaga Y."/>
            <person name="Martin F.M."/>
            <person name="Grigoriev I.V."/>
            <person name="Hibbett D.S."/>
        </authorList>
    </citation>
    <scope>NUCLEOTIDE SEQUENCE [LARGE SCALE GENOMIC DNA]</scope>
    <source>
        <strain evidence="6 7">HHB9708</strain>
    </source>
</reference>
<dbReference type="Pfam" id="PF00011">
    <property type="entry name" value="HSP20"/>
    <property type="match status" value="1"/>
</dbReference>
<dbReference type="PROSITE" id="PS01031">
    <property type="entry name" value="SHSP"/>
    <property type="match status" value="1"/>
</dbReference>
<evidence type="ECO:0000256" key="4">
    <source>
        <dbReference type="SAM" id="MobiDB-lite"/>
    </source>
</evidence>
<feature type="compositionally biased region" description="Polar residues" evidence="4">
    <location>
        <begin position="82"/>
        <end position="91"/>
    </location>
</feature>
<evidence type="ECO:0000256" key="2">
    <source>
        <dbReference type="PROSITE-ProRule" id="PRU00285"/>
    </source>
</evidence>
<comment type="similarity">
    <text evidence="2 3">Belongs to the small heat shock protein (HSP20) family.</text>
</comment>
<evidence type="ECO:0000259" key="5">
    <source>
        <dbReference type="PROSITE" id="PS01031"/>
    </source>
</evidence>
<dbReference type="SUPFAM" id="SSF49764">
    <property type="entry name" value="HSP20-like chaperones"/>
    <property type="match status" value="1"/>
</dbReference>
<dbReference type="OrthoDB" id="1431247at2759"/>
<dbReference type="EMBL" id="KV419399">
    <property type="protein sequence ID" value="KZS96454.1"/>
    <property type="molecule type" value="Genomic_DNA"/>
</dbReference>
<dbReference type="InterPro" id="IPR008978">
    <property type="entry name" value="HSP20-like_chaperone"/>
</dbReference>
<accession>A0A164Y073</accession>
<keyword evidence="1" id="KW-0346">Stress response</keyword>
<protein>
    <submittedName>
        <fullName evidence="6">HSP20-like chaperone</fullName>
    </submittedName>
</protein>
<dbReference type="PANTHER" id="PTHR11527">
    <property type="entry name" value="HEAT-SHOCK PROTEIN 20 FAMILY MEMBER"/>
    <property type="match status" value="1"/>
</dbReference>
<name>A0A164Y073_9AGAM</name>
<feature type="domain" description="SHSP" evidence="5">
    <location>
        <begin position="41"/>
        <end position="152"/>
    </location>
</feature>